<dbReference type="Proteomes" id="UP001162992">
    <property type="component" value="Chromosome 1"/>
</dbReference>
<proteinExistence type="predicted"/>
<evidence type="ECO:0000313" key="2">
    <source>
        <dbReference type="Proteomes" id="UP001162992"/>
    </source>
</evidence>
<organism evidence="1 2">
    <name type="scientific">Diphasiastrum complanatum</name>
    <name type="common">Issler's clubmoss</name>
    <name type="synonym">Lycopodium complanatum</name>
    <dbReference type="NCBI Taxonomy" id="34168"/>
    <lineage>
        <taxon>Eukaryota</taxon>
        <taxon>Viridiplantae</taxon>
        <taxon>Streptophyta</taxon>
        <taxon>Embryophyta</taxon>
        <taxon>Tracheophyta</taxon>
        <taxon>Lycopodiopsida</taxon>
        <taxon>Lycopodiales</taxon>
        <taxon>Lycopodiaceae</taxon>
        <taxon>Lycopodioideae</taxon>
        <taxon>Diphasiastrum</taxon>
    </lineage>
</organism>
<keyword evidence="2" id="KW-1185">Reference proteome</keyword>
<name>A0ACC2ESV2_DIPCM</name>
<accession>A0ACC2ESV2</accession>
<protein>
    <submittedName>
        <fullName evidence="1">Uncharacterized protein</fullName>
    </submittedName>
</protein>
<sequence length="336" mass="36090">MAWGLLDPALLNARSRLTFATVSGLQASSLPFSAGSLPTPLNGGHSIWCPTQAFGPFWNCFRTRLCARAQSSSEYAAGEPSLSCPDKPRGGLPRFHVDVLPTSQGMVAQLEGDEFWHMTKVLRLGVNDRLELFDGRGGIVMGKVVRIDRNVVHVAIKESARILSPSGPSWHVAAAFGSLKGGRGDWLVEKCTELGATTLTPLLTHRSIASGDRSERFQRLIVAATKQCQRLHAMELRKPTEFQSFLPQVVSAKVALLAIAEATPMVKVLSGLQKNSQGGILLIGPEGGQYFTDEEVKLLLDAGALQVGLGPRRLRVETAAVAMLATAVLMGENTAL</sequence>
<dbReference type="EMBL" id="CM055092">
    <property type="protein sequence ID" value="KAJ7569554.1"/>
    <property type="molecule type" value="Genomic_DNA"/>
</dbReference>
<comment type="caution">
    <text evidence="1">The sequence shown here is derived from an EMBL/GenBank/DDBJ whole genome shotgun (WGS) entry which is preliminary data.</text>
</comment>
<evidence type="ECO:0000313" key="1">
    <source>
        <dbReference type="EMBL" id="KAJ7569554.1"/>
    </source>
</evidence>
<reference evidence="2" key="1">
    <citation type="journal article" date="2024" name="Proc. Natl. Acad. Sci. U.S.A.">
        <title>Extraordinary preservation of gene collinearity over three hundred million years revealed in homosporous lycophytes.</title>
        <authorList>
            <person name="Li C."/>
            <person name="Wickell D."/>
            <person name="Kuo L.Y."/>
            <person name="Chen X."/>
            <person name="Nie B."/>
            <person name="Liao X."/>
            <person name="Peng D."/>
            <person name="Ji J."/>
            <person name="Jenkins J."/>
            <person name="Williams M."/>
            <person name="Shu S."/>
            <person name="Plott C."/>
            <person name="Barry K."/>
            <person name="Rajasekar S."/>
            <person name="Grimwood J."/>
            <person name="Han X."/>
            <person name="Sun S."/>
            <person name="Hou Z."/>
            <person name="He W."/>
            <person name="Dai G."/>
            <person name="Sun C."/>
            <person name="Schmutz J."/>
            <person name="Leebens-Mack J.H."/>
            <person name="Li F.W."/>
            <person name="Wang L."/>
        </authorList>
    </citation>
    <scope>NUCLEOTIDE SEQUENCE [LARGE SCALE GENOMIC DNA]</scope>
    <source>
        <strain evidence="2">cv. PW_Plant_1</strain>
    </source>
</reference>
<gene>
    <name evidence="1" type="ORF">O6H91_01G083600</name>
</gene>